<accession>A0A9P8QH55</accession>
<dbReference type="AlphaFoldDB" id="A0A9P8QH55"/>
<dbReference type="OrthoDB" id="10064411at2759"/>
<protein>
    <submittedName>
        <fullName evidence="3">Oxidoreductase</fullName>
    </submittedName>
</protein>
<dbReference type="Proteomes" id="UP000827724">
    <property type="component" value="Unassembled WGS sequence"/>
</dbReference>
<feature type="region of interest" description="Disordered" evidence="1">
    <location>
        <begin position="60"/>
        <end position="93"/>
    </location>
</feature>
<feature type="domain" description="Oxidoreductase-like" evidence="2">
    <location>
        <begin position="148"/>
        <end position="191"/>
    </location>
</feature>
<keyword evidence="4" id="KW-1185">Reference proteome</keyword>
<evidence type="ECO:0000313" key="4">
    <source>
        <dbReference type="Proteomes" id="UP000827724"/>
    </source>
</evidence>
<dbReference type="PANTHER" id="PTHR21193:SF3">
    <property type="entry name" value="OXIDOREDUCTASE-LIKE DOMAIN-CONTAINING PROTEIN 1"/>
    <property type="match status" value="1"/>
</dbReference>
<dbReference type="EMBL" id="JAIWOZ010000004">
    <property type="protein sequence ID" value="KAH6606161.1"/>
    <property type="molecule type" value="Genomic_DNA"/>
</dbReference>
<dbReference type="Pfam" id="PF09791">
    <property type="entry name" value="Oxidored-like"/>
    <property type="match status" value="1"/>
</dbReference>
<evidence type="ECO:0000313" key="3">
    <source>
        <dbReference type="EMBL" id="KAH6606161.1"/>
    </source>
</evidence>
<comment type="caution">
    <text evidence="3">The sequence shown here is derived from an EMBL/GenBank/DDBJ whole genome shotgun (WGS) entry which is preliminary data.</text>
</comment>
<organism evidence="3 4">
    <name type="scientific">Trichoderma cornu-damae</name>
    <dbReference type="NCBI Taxonomy" id="654480"/>
    <lineage>
        <taxon>Eukaryota</taxon>
        <taxon>Fungi</taxon>
        <taxon>Dikarya</taxon>
        <taxon>Ascomycota</taxon>
        <taxon>Pezizomycotina</taxon>
        <taxon>Sordariomycetes</taxon>
        <taxon>Hypocreomycetidae</taxon>
        <taxon>Hypocreales</taxon>
        <taxon>Hypocreaceae</taxon>
        <taxon>Trichoderma</taxon>
    </lineage>
</organism>
<evidence type="ECO:0000259" key="2">
    <source>
        <dbReference type="Pfam" id="PF09791"/>
    </source>
</evidence>
<dbReference type="InterPro" id="IPR039251">
    <property type="entry name" value="OXLD1"/>
</dbReference>
<dbReference type="InterPro" id="IPR019180">
    <property type="entry name" value="Oxidoreductase-like_N"/>
</dbReference>
<dbReference type="PANTHER" id="PTHR21193">
    <property type="entry name" value="OXIDOREDUCTASE-LIKE DOMAIN-CONTAINING PROTEIN 1"/>
    <property type="match status" value="1"/>
</dbReference>
<proteinExistence type="predicted"/>
<reference evidence="3" key="1">
    <citation type="submission" date="2021-08" db="EMBL/GenBank/DDBJ databases">
        <title>Chromosome-Level Trichoderma cornu-damae using Hi-C Data.</title>
        <authorList>
            <person name="Kim C.S."/>
        </authorList>
    </citation>
    <scope>NUCLEOTIDE SEQUENCE</scope>
    <source>
        <strain evidence="3">KA19-0412C</strain>
    </source>
</reference>
<evidence type="ECO:0000256" key="1">
    <source>
        <dbReference type="SAM" id="MobiDB-lite"/>
    </source>
</evidence>
<name>A0A9P8QH55_9HYPO</name>
<gene>
    <name evidence="3" type="ORF">Trco_005314</name>
</gene>
<dbReference type="GO" id="GO:0005739">
    <property type="term" value="C:mitochondrion"/>
    <property type="evidence" value="ECO:0007669"/>
    <property type="project" value="TreeGrafter"/>
</dbReference>
<sequence length="255" mass="27785">MPSPRTMISRLGLVRPSAVLPHGLCCRRCFASVTEAVADEQWPQRTPLGAYYETIFESPTAYSPTKSPKRAPSSGTTGPKSPSPSPSPDQRLRTLPGQAALGATAQVRQTPPPESPEARARVVFGSRLLGPAEEADRLATKKAKSTYVAGILIPPRPEEPDNCCMSGCVNCVWDRYREDLEEWSTKKVEATARLKAGGSTMDADGGGSEAAWASKASKDMWNEEAFRNVPVGIREFMKQEKKLKERHRREGTLGG</sequence>